<feature type="region of interest" description="Disordered" evidence="1">
    <location>
        <begin position="1"/>
        <end position="69"/>
    </location>
</feature>
<evidence type="ECO:0000313" key="2">
    <source>
        <dbReference type="EMBL" id="TBU22165.1"/>
    </source>
</evidence>
<gene>
    <name evidence="2" type="ORF">BD311DRAFT_825113</name>
</gene>
<dbReference type="Proteomes" id="UP000292957">
    <property type="component" value="Unassembled WGS sequence"/>
</dbReference>
<feature type="compositionally biased region" description="Basic and acidic residues" evidence="1">
    <location>
        <begin position="40"/>
        <end position="60"/>
    </location>
</feature>
<proteinExistence type="predicted"/>
<reference evidence="2" key="1">
    <citation type="submission" date="2019-01" db="EMBL/GenBank/DDBJ databases">
        <title>Draft genome sequences of three monokaryotic isolates of the white-rot basidiomycete fungus Dichomitus squalens.</title>
        <authorList>
            <consortium name="DOE Joint Genome Institute"/>
            <person name="Lopez S.C."/>
            <person name="Andreopoulos B."/>
            <person name="Pangilinan J."/>
            <person name="Lipzen A."/>
            <person name="Riley R."/>
            <person name="Ahrendt S."/>
            <person name="Ng V."/>
            <person name="Barry K."/>
            <person name="Daum C."/>
            <person name="Grigoriev I.V."/>
            <person name="Hilden K.S."/>
            <person name="Makela M.R."/>
            <person name="de Vries R.P."/>
        </authorList>
    </citation>
    <scope>NUCLEOTIDE SEQUENCE [LARGE SCALE GENOMIC DNA]</scope>
    <source>
        <strain evidence="2">OM18370.1</strain>
    </source>
</reference>
<evidence type="ECO:0000256" key="1">
    <source>
        <dbReference type="SAM" id="MobiDB-lite"/>
    </source>
</evidence>
<dbReference type="AlphaFoldDB" id="A0A4Q9M5J6"/>
<dbReference type="EMBL" id="ML143554">
    <property type="protein sequence ID" value="TBU22165.1"/>
    <property type="molecule type" value="Genomic_DNA"/>
</dbReference>
<sequence>MTTPTASITPSRSPFPPPKSSTRSSSPTTTAPSSARPKISRPESESEQFRRTLSIDRASADETGQLDDEARELTVRRHIAAPVIGMGMLPDSARGLSLGRSWDHRGRGPVGMPGGSVIQPGMRGVQGRRLAMFGRGRGGPPFWDGMNQPALERPRQIQPGFDMNQ</sequence>
<name>A0A4Q9M5J6_9APHY</name>
<organism evidence="2">
    <name type="scientific">Dichomitus squalens</name>
    <dbReference type="NCBI Taxonomy" id="114155"/>
    <lineage>
        <taxon>Eukaryota</taxon>
        <taxon>Fungi</taxon>
        <taxon>Dikarya</taxon>
        <taxon>Basidiomycota</taxon>
        <taxon>Agaricomycotina</taxon>
        <taxon>Agaricomycetes</taxon>
        <taxon>Polyporales</taxon>
        <taxon>Polyporaceae</taxon>
        <taxon>Dichomitus</taxon>
    </lineage>
</organism>
<feature type="compositionally biased region" description="Low complexity" evidence="1">
    <location>
        <begin position="20"/>
        <end position="37"/>
    </location>
</feature>
<dbReference type="OrthoDB" id="21214at2759"/>
<accession>A0A4Q9M5J6</accession>
<protein>
    <submittedName>
        <fullName evidence="2">Uncharacterized protein</fullName>
    </submittedName>
</protein>